<evidence type="ECO:0000256" key="7">
    <source>
        <dbReference type="ARBA" id="ARBA00022840"/>
    </source>
</evidence>
<feature type="transmembrane region" description="Helical" evidence="11">
    <location>
        <begin position="691"/>
        <end position="711"/>
    </location>
</feature>
<dbReference type="Pfam" id="PF00005">
    <property type="entry name" value="ABC_tran"/>
    <property type="match status" value="2"/>
</dbReference>
<evidence type="ECO:0000256" key="6">
    <source>
        <dbReference type="ARBA" id="ARBA00022741"/>
    </source>
</evidence>
<reference evidence="14 15" key="1">
    <citation type="submission" date="2020-02" db="EMBL/GenBank/DDBJ databases">
        <title>Draft genome sequence of Haematococcus lacustris strain NIES-144.</title>
        <authorList>
            <person name="Morimoto D."/>
            <person name="Nakagawa S."/>
            <person name="Yoshida T."/>
            <person name="Sawayama S."/>
        </authorList>
    </citation>
    <scope>NUCLEOTIDE SEQUENCE [LARGE SCALE GENOMIC DNA]</scope>
    <source>
        <strain evidence="14 15">NIES-144</strain>
    </source>
</reference>
<feature type="transmembrane region" description="Helical" evidence="11">
    <location>
        <begin position="665"/>
        <end position="685"/>
    </location>
</feature>
<dbReference type="PROSITE" id="PS50893">
    <property type="entry name" value="ABC_TRANSPORTER_2"/>
    <property type="match status" value="2"/>
</dbReference>
<organism evidence="14 15">
    <name type="scientific">Haematococcus lacustris</name>
    <name type="common">Green alga</name>
    <name type="synonym">Haematococcus pluvialis</name>
    <dbReference type="NCBI Taxonomy" id="44745"/>
    <lineage>
        <taxon>Eukaryota</taxon>
        <taxon>Viridiplantae</taxon>
        <taxon>Chlorophyta</taxon>
        <taxon>core chlorophytes</taxon>
        <taxon>Chlorophyceae</taxon>
        <taxon>CS clade</taxon>
        <taxon>Chlamydomonadales</taxon>
        <taxon>Haematococcaceae</taxon>
        <taxon>Haematococcus</taxon>
    </lineage>
</organism>
<dbReference type="FunFam" id="3.40.50.300:FF:000066">
    <property type="entry name" value="ABC transporter B family member 1"/>
    <property type="match status" value="1"/>
</dbReference>
<evidence type="ECO:0000256" key="11">
    <source>
        <dbReference type="SAM" id="Phobius"/>
    </source>
</evidence>
<evidence type="ECO:0000256" key="3">
    <source>
        <dbReference type="ARBA" id="ARBA00022448"/>
    </source>
</evidence>
<keyword evidence="7 14" id="KW-0067">ATP-binding</keyword>
<dbReference type="EMBL" id="BLLF01002502">
    <property type="protein sequence ID" value="GFH24318.1"/>
    <property type="molecule type" value="Genomic_DNA"/>
</dbReference>
<feature type="transmembrane region" description="Helical" evidence="11">
    <location>
        <begin position="118"/>
        <end position="137"/>
    </location>
</feature>
<feature type="transmembrane region" description="Helical" evidence="11">
    <location>
        <begin position="95"/>
        <end position="112"/>
    </location>
</feature>
<evidence type="ECO:0000313" key="15">
    <source>
        <dbReference type="Proteomes" id="UP000485058"/>
    </source>
</evidence>
<dbReference type="PANTHER" id="PTHR43394:SF11">
    <property type="entry name" value="ATP-BINDING CASSETTE TRANSPORTER"/>
    <property type="match status" value="1"/>
</dbReference>
<dbReference type="SUPFAM" id="SSF52540">
    <property type="entry name" value="P-loop containing nucleoside triphosphate hydrolases"/>
    <property type="match status" value="2"/>
</dbReference>
<dbReference type="GO" id="GO:0015421">
    <property type="term" value="F:ABC-type oligopeptide transporter activity"/>
    <property type="evidence" value="ECO:0007669"/>
    <property type="project" value="TreeGrafter"/>
</dbReference>
<feature type="transmembrane region" description="Helical" evidence="11">
    <location>
        <begin position="586"/>
        <end position="616"/>
    </location>
</feature>
<dbReference type="Pfam" id="PF00664">
    <property type="entry name" value="ABC_membrane"/>
    <property type="match status" value="2"/>
</dbReference>
<comment type="subcellular location">
    <subcellularLocation>
        <location evidence="1">Cell membrane</location>
        <topology evidence="1">Multi-pass membrane protein</topology>
    </subcellularLocation>
</comment>
<dbReference type="CDD" id="cd18577">
    <property type="entry name" value="ABC_6TM_Pgp_ABCB1_D1_like"/>
    <property type="match status" value="1"/>
</dbReference>
<evidence type="ECO:0000259" key="12">
    <source>
        <dbReference type="PROSITE" id="PS50893"/>
    </source>
</evidence>
<evidence type="ECO:0000256" key="10">
    <source>
        <dbReference type="ARBA" id="ARBA00023180"/>
    </source>
</evidence>
<name>A0A6A0A0D3_HAELA</name>
<gene>
    <name evidence="14" type="ORF">HaLaN_22091</name>
</gene>
<dbReference type="GO" id="GO:0005886">
    <property type="term" value="C:plasma membrane"/>
    <property type="evidence" value="ECO:0007669"/>
    <property type="project" value="UniProtKB-SubCell"/>
</dbReference>
<dbReference type="GO" id="GO:0090374">
    <property type="term" value="P:oligopeptide export from mitochondrion"/>
    <property type="evidence" value="ECO:0007669"/>
    <property type="project" value="TreeGrafter"/>
</dbReference>
<keyword evidence="8 11" id="KW-1133">Transmembrane helix</keyword>
<dbReference type="SUPFAM" id="SSF90123">
    <property type="entry name" value="ABC transporter transmembrane region"/>
    <property type="match status" value="2"/>
</dbReference>
<dbReference type="InterPro" id="IPR003439">
    <property type="entry name" value="ABC_transporter-like_ATP-bd"/>
</dbReference>
<keyword evidence="3" id="KW-0813">Transport</keyword>
<feature type="domain" description="ABC transmembrane type-1" evidence="13">
    <location>
        <begin position="69"/>
        <end position="230"/>
    </location>
</feature>
<comment type="similarity">
    <text evidence="2">Belongs to the ABC transporter superfamily. ABCB family. Multidrug resistance exporter (TC 3.A.1.201) subfamily.</text>
</comment>
<keyword evidence="5" id="KW-0677">Repeat</keyword>
<dbReference type="InterPro" id="IPR003593">
    <property type="entry name" value="AAA+_ATPase"/>
</dbReference>
<dbReference type="CDD" id="cd18578">
    <property type="entry name" value="ABC_6TM_Pgp_ABCB1_D2_like"/>
    <property type="match status" value="1"/>
</dbReference>
<dbReference type="SMART" id="SM00382">
    <property type="entry name" value="AAA"/>
    <property type="match status" value="2"/>
</dbReference>
<dbReference type="InterPro" id="IPR027417">
    <property type="entry name" value="P-loop_NTPase"/>
</dbReference>
<accession>A0A6A0A0D3</accession>
<keyword evidence="9 11" id="KW-0472">Membrane</keyword>
<dbReference type="PROSITE" id="PS00211">
    <property type="entry name" value="ABC_TRANSPORTER_1"/>
    <property type="match status" value="2"/>
</dbReference>
<dbReference type="GO" id="GO:0005524">
    <property type="term" value="F:ATP binding"/>
    <property type="evidence" value="ECO:0007669"/>
    <property type="project" value="UniProtKB-KW"/>
</dbReference>
<comment type="caution">
    <text evidence="14">The sequence shown here is derived from an EMBL/GenBank/DDBJ whole genome shotgun (WGS) entry which is preliminary data.</text>
</comment>
<evidence type="ECO:0000256" key="9">
    <source>
        <dbReference type="ARBA" id="ARBA00023136"/>
    </source>
</evidence>
<dbReference type="PANTHER" id="PTHR43394">
    <property type="entry name" value="ATP-DEPENDENT PERMEASE MDL1, MITOCHONDRIAL"/>
    <property type="match status" value="1"/>
</dbReference>
<proteinExistence type="inferred from homology"/>
<feature type="transmembrane region" description="Helical" evidence="11">
    <location>
        <begin position="546"/>
        <end position="574"/>
    </location>
</feature>
<dbReference type="GO" id="GO:0016887">
    <property type="term" value="F:ATP hydrolysis activity"/>
    <property type="evidence" value="ECO:0007669"/>
    <property type="project" value="InterPro"/>
</dbReference>
<evidence type="ECO:0000256" key="2">
    <source>
        <dbReference type="ARBA" id="ARBA00007577"/>
    </source>
</evidence>
<keyword evidence="15" id="KW-1185">Reference proteome</keyword>
<dbReference type="FunFam" id="3.40.50.300:FF:000251">
    <property type="entry name" value="ABC transporter B family member 19"/>
    <property type="match status" value="1"/>
</dbReference>
<sequence>MNGEKATEAVKKAEEKPEDDAVPYFQLYNSAERFDYLLMAIGTVGACGNGIAWPLFAVIFKDFTDTFGNPGTLLQGLNSDSAAVEAAISEKTGHFIQHCTTFIAGIIVAFVGGWDMTLVMVGTMPFLAAAGAVLAKVTAVMSSRTSKAYTDASSLAQQALSQVRTVAAYNGEERTVSSYEKALEMPTNVGIQQSMYTGMALGSVNAVVYFTYALAFYYGAWRVYTGNYTVINRIPEIDPDNTSGRILDKVAGTIELRNVSFAYPARPDAQIFRNFCLTVPAGKTVALVGSSGSGKSTVVQLVERFYDPLGGAVLLDGVDLRSLQVKWLRTQVGLVSQEPTLFATTIFGNIAMGKEGATEAEVQAAAEAANAHTFISHQPKGYQTQVGERGLQMSGGQKQRIAIARAILKNPRIMLLDEATSALDTQSERLVQDALNRMIVGRTTVVVAHRLSTIKDADIIAVVQAGAVVEQGSHQELIANPEGLYGALVKLQMREEAEKAQSMQAVELGLVGVRNPVNGTSAVEPMVPVPMASELAHAALKWRYGLVGLLASAVCGAIQPAFAFIMASFVTVFYTGQDNIMKEASFYSWMFFVVGCSTLVATILQQWSFGVMGLQLARRLRVAMMRAMVHNEVGWFDRDENSSGVLTTKLGSDASYVRGAVGDTLGLMLQNVLCLAFGYVIALVYDWRMALVVTGALPFMIIGSIIYYRTITGNDSGSSMKFAKANQAVSDAFSSVRVVQAYNLQGQILALYTDLVAGVTSSMRMQSHYTGALMGYSQFSIFAIGFPDIGKAKDAVKSIFPIIDRKSQIDSSSQEGVTSPPRGGLHLEGQIQLQDVTFRYPARPTVTVFKGFTLDIPAGQTVALVGESGSGKSTIVGLVLRYYDVVMGQLLVDGLDVRSYNLRWLRSHIGLVSQEPLLFSCSVGDNIRYGLPGASQEEVEAAARAANAHDFISALPEGYNTHVGERGVQLSGGQKQRVAIARAVVKNPRIMLLDEATSALDAHAEKVVQDALDHIMVGRTSVVVAHRLSTIRNADKIALVYRGTILEQQHLTLHMT</sequence>
<evidence type="ECO:0000256" key="8">
    <source>
        <dbReference type="ARBA" id="ARBA00022989"/>
    </source>
</evidence>
<feature type="domain" description="ABC transporter" evidence="12">
    <location>
        <begin position="831"/>
        <end position="1055"/>
    </location>
</feature>
<evidence type="ECO:0000256" key="1">
    <source>
        <dbReference type="ARBA" id="ARBA00004651"/>
    </source>
</evidence>
<evidence type="ECO:0000256" key="5">
    <source>
        <dbReference type="ARBA" id="ARBA00022737"/>
    </source>
</evidence>
<dbReference type="Gene3D" id="3.40.50.300">
    <property type="entry name" value="P-loop containing nucleotide triphosphate hydrolases"/>
    <property type="match status" value="2"/>
</dbReference>
<dbReference type="InterPro" id="IPR039421">
    <property type="entry name" value="Type_1_exporter"/>
</dbReference>
<dbReference type="GO" id="GO:0005743">
    <property type="term" value="C:mitochondrial inner membrane"/>
    <property type="evidence" value="ECO:0007669"/>
    <property type="project" value="TreeGrafter"/>
</dbReference>
<dbReference type="InterPro" id="IPR017871">
    <property type="entry name" value="ABC_transporter-like_CS"/>
</dbReference>
<dbReference type="PROSITE" id="PS50929">
    <property type="entry name" value="ABC_TM1F"/>
    <property type="match status" value="2"/>
</dbReference>
<feature type="transmembrane region" description="Helical" evidence="11">
    <location>
        <begin position="36"/>
        <end position="60"/>
    </location>
</feature>
<keyword evidence="6" id="KW-0547">Nucleotide-binding</keyword>
<dbReference type="InterPro" id="IPR036640">
    <property type="entry name" value="ABC1_TM_sf"/>
</dbReference>
<dbReference type="InterPro" id="IPR011527">
    <property type="entry name" value="ABC1_TM_dom"/>
</dbReference>
<dbReference type="AlphaFoldDB" id="A0A6A0A0D3"/>
<feature type="domain" description="ABC transporter" evidence="12">
    <location>
        <begin position="254"/>
        <end position="490"/>
    </location>
</feature>
<keyword evidence="4 11" id="KW-0812">Transmembrane</keyword>
<protein>
    <submittedName>
        <fullName evidence="14">ATP-binding cassette transporter</fullName>
    </submittedName>
</protein>
<evidence type="ECO:0000256" key="4">
    <source>
        <dbReference type="ARBA" id="ARBA00022692"/>
    </source>
</evidence>
<evidence type="ECO:0000313" key="14">
    <source>
        <dbReference type="EMBL" id="GFH24318.1"/>
    </source>
</evidence>
<dbReference type="Proteomes" id="UP000485058">
    <property type="component" value="Unassembled WGS sequence"/>
</dbReference>
<dbReference type="Gene3D" id="1.20.1560.10">
    <property type="entry name" value="ABC transporter type 1, transmembrane domain"/>
    <property type="match status" value="3"/>
</dbReference>
<feature type="domain" description="ABC transmembrane type-1" evidence="13">
    <location>
        <begin position="546"/>
        <end position="784"/>
    </location>
</feature>
<evidence type="ECO:0000259" key="13">
    <source>
        <dbReference type="PROSITE" id="PS50929"/>
    </source>
</evidence>
<dbReference type="CDD" id="cd03249">
    <property type="entry name" value="ABC_MTABC3_MDL1_MDL2"/>
    <property type="match status" value="2"/>
</dbReference>
<keyword evidence="10" id="KW-0325">Glycoprotein</keyword>